<evidence type="ECO:0000256" key="6">
    <source>
        <dbReference type="ARBA" id="ARBA00023054"/>
    </source>
</evidence>
<evidence type="ECO:0000256" key="9">
    <source>
        <dbReference type="SAM" id="Coils"/>
    </source>
</evidence>
<evidence type="ECO:0000313" key="10">
    <source>
        <dbReference type="EMBL" id="PNF14086.1"/>
    </source>
</evidence>
<keyword evidence="8" id="KW-0966">Cell projection</keyword>
<comment type="subcellular location">
    <subcellularLocation>
        <location evidence="1">Cell projection</location>
        <location evidence="1">Cilium</location>
    </subcellularLocation>
    <subcellularLocation>
        <location evidence="2">Cytoplasm</location>
        <location evidence="2">Cytoskeleton</location>
    </subcellularLocation>
</comment>
<evidence type="ECO:0000256" key="2">
    <source>
        <dbReference type="ARBA" id="ARBA00004245"/>
    </source>
</evidence>
<keyword evidence="5" id="KW-0677">Repeat</keyword>
<evidence type="ECO:0000256" key="3">
    <source>
        <dbReference type="ARBA" id="ARBA00022490"/>
    </source>
</evidence>
<keyword evidence="11" id="KW-1185">Reference proteome</keyword>
<dbReference type="Proteomes" id="UP000235965">
    <property type="component" value="Unassembled WGS sequence"/>
</dbReference>
<feature type="coiled-coil region" evidence="9">
    <location>
        <begin position="40"/>
        <end position="67"/>
    </location>
</feature>
<dbReference type="GO" id="GO:0005930">
    <property type="term" value="C:axoneme"/>
    <property type="evidence" value="ECO:0007669"/>
    <property type="project" value="TreeGrafter"/>
</dbReference>
<accession>A0A2J7PCM1</accession>
<dbReference type="PANTHER" id="PTHR14885">
    <property type="entry name" value="CILIA- AND FLAGELLA-ASSOCIATED PROTEIN 43-RELATED"/>
    <property type="match status" value="1"/>
</dbReference>
<evidence type="ECO:0000256" key="5">
    <source>
        <dbReference type="ARBA" id="ARBA00022737"/>
    </source>
</evidence>
<name>A0A2J7PCM1_9NEOP</name>
<feature type="coiled-coil region" evidence="9">
    <location>
        <begin position="136"/>
        <end position="230"/>
    </location>
</feature>
<keyword evidence="4" id="KW-0853">WD repeat</keyword>
<proteinExistence type="predicted"/>
<dbReference type="EMBL" id="NEVH01027057">
    <property type="protein sequence ID" value="PNF14086.1"/>
    <property type="molecule type" value="Genomic_DNA"/>
</dbReference>
<dbReference type="PANTHER" id="PTHR14885:SF1">
    <property type="entry name" value="CILIA- AND FLAGELLA-ASSOCIATED PROTEIN 43"/>
    <property type="match status" value="1"/>
</dbReference>
<evidence type="ECO:0000256" key="8">
    <source>
        <dbReference type="ARBA" id="ARBA00023273"/>
    </source>
</evidence>
<dbReference type="OrthoDB" id="535167at2759"/>
<evidence type="ECO:0000256" key="1">
    <source>
        <dbReference type="ARBA" id="ARBA00004138"/>
    </source>
</evidence>
<evidence type="ECO:0000313" key="11">
    <source>
        <dbReference type="Proteomes" id="UP000235965"/>
    </source>
</evidence>
<gene>
    <name evidence="10" type="ORF">B7P43_G01047</name>
</gene>
<sequence>MWAVLCRLRRMKVECELKAKCCALEVADSEHTVSVYQKLLAGQKQHITTLQDEIHKTREQLLELQHNTELQLVMKQGRVEINTTGLISDFDDAILITCKQIESVNEMIKKAGNQKLAAMHRANNFHQGILIKEWEHKMLRMEIEALQDHLHNLQSIKVTRDIQLFLNRQAEDTEDKTILSLKQELDLLKQSHEKTIQEIQKQLDDLDKKISTQKKENQRLDNKVTDLNIDINEQQLLRDFEFESRQTEAAKQRMTSIVRRSKLAAIIQKQHSEILVLQMELELLRLKTYPTLIT</sequence>
<dbReference type="GO" id="GO:0060271">
    <property type="term" value="P:cilium assembly"/>
    <property type="evidence" value="ECO:0007669"/>
    <property type="project" value="TreeGrafter"/>
</dbReference>
<comment type="caution">
    <text evidence="10">The sequence shown here is derived from an EMBL/GenBank/DDBJ whole genome shotgun (WGS) entry which is preliminary data.</text>
</comment>
<organism evidence="10 11">
    <name type="scientific">Cryptotermes secundus</name>
    <dbReference type="NCBI Taxonomy" id="105785"/>
    <lineage>
        <taxon>Eukaryota</taxon>
        <taxon>Metazoa</taxon>
        <taxon>Ecdysozoa</taxon>
        <taxon>Arthropoda</taxon>
        <taxon>Hexapoda</taxon>
        <taxon>Insecta</taxon>
        <taxon>Pterygota</taxon>
        <taxon>Neoptera</taxon>
        <taxon>Polyneoptera</taxon>
        <taxon>Dictyoptera</taxon>
        <taxon>Blattodea</taxon>
        <taxon>Blattoidea</taxon>
        <taxon>Termitoidae</taxon>
        <taxon>Kalotermitidae</taxon>
        <taxon>Cryptotermitinae</taxon>
        <taxon>Cryptotermes</taxon>
    </lineage>
</organism>
<dbReference type="AlphaFoldDB" id="A0A2J7PCM1"/>
<keyword evidence="7" id="KW-0206">Cytoskeleton</keyword>
<dbReference type="InParanoid" id="A0A2J7PCM1"/>
<protein>
    <submittedName>
        <fullName evidence="10">Uncharacterized protein</fullName>
    </submittedName>
</protein>
<keyword evidence="6 9" id="KW-0175">Coiled coil</keyword>
<evidence type="ECO:0000256" key="4">
    <source>
        <dbReference type="ARBA" id="ARBA00022574"/>
    </source>
</evidence>
<evidence type="ECO:0000256" key="7">
    <source>
        <dbReference type="ARBA" id="ARBA00023212"/>
    </source>
</evidence>
<keyword evidence="3" id="KW-0963">Cytoplasm</keyword>
<dbReference type="Pfam" id="PF25828">
    <property type="entry name" value="CC_Cfap43"/>
    <property type="match status" value="1"/>
</dbReference>
<reference evidence="10 11" key="1">
    <citation type="submission" date="2017-12" db="EMBL/GenBank/DDBJ databases">
        <title>Hemimetabolous genomes reveal molecular basis of termite eusociality.</title>
        <authorList>
            <person name="Harrison M.C."/>
            <person name="Jongepier E."/>
            <person name="Robertson H.M."/>
            <person name="Arning N."/>
            <person name="Bitard-Feildel T."/>
            <person name="Chao H."/>
            <person name="Childers C.P."/>
            <person name="Dinh H."/>
            <person name="Doddapaneni H."/>
            <person name="Dugan S."/>
            <person name="Gowin J."/>
            <person name="Greiner C."/>
            <person name="Han Y."/>
            <person name="Hu H."/>
            <person name="Hughes D.S.T."/>
            <person name="Huylmans A.-K."/>
            <person name="Kemena C."/>
            <person name="Kremer L.P.M."/>
            <person name="Lee S.L."/>
            <person name="Lopez-Ezquerra A."/>
            <person name="Mallet L."/>
            <person name="Monroy-Kuhn J.M."/>
            <person name="Moser A."/>
            <person name="Murali S.C."/>
            <person name="Muzny D.M."/>
            <person name="Otani S."/>
            <person name="Piulachs M.-D."/>
            <person name="Poelchau M."/>
            <person name="Qu J."/>
            <person name="Schaub F."/>
            <person name="Wada-Katsumata A."/>
            <person name="Worley K.C."/>
            <person name="Xie Q."/>
            <person name="Ylla G."/>
            <person name="Poulsen M."/>
            <person name="Gibbs R.A."/>
            <person name="Schal C."/>
            <person name="Richards S."/>
            <person name="Belles X."/>
            <person name="Korb J."/>
            <person name="Bornberg-Bauer E."/>
        </authorList>
    </citation>
    <scope>NUCLEOTIDE SEQUENCE [LARGE SCALE GENOMIC DNA]</scope>
    <source>
        <tissue evidence="10">Whole body</tissue>
    </source>
</reference>